<dbReference type="Gene3D" id="3.30.930.10">
    <property type="entry name" value="Bira Bifunctional Protein, Domain 2"/>
    <property type="match status" value="1"/>
</dbReference>
<dbReference type="InterPro" id="IPR004154">
    <property type="entry name" value="Anticodon-bd"/>
</dbReference>
<dbReference type="PIRSF" id="PIRSF001549">
    <property type="entry name" value="His-tRNA_synth"/>
    <property type="match status" value="1"/>
</dbReference>
<dbReference type="InterPro" id="IPR045864">
    <property type="entry name" value="aa-tRNA-synth_II/BPL/LPL"/>
</dbReference>
<evidence type="ECO:0000256" key="4">
    <source>
        <dbReference type="ARBA" id="ARBA00022741"/>
    </source>
</evidence>
<evidence type="ECO:0000313" key="11">
    <source>
        <dbReference type="EMBL" id="QDU60531.1"/>
    </source>
</evidence>
<dbReference type="GO" id="GO:0006427">
    <property type="term" value="P:histidyl-tRNA aminoacylation"/>
    <property type="evidence" value="ECO:0007669"/>
    <property type="project" value="UniProtKB-UniRule"/>
</dbReference>
<evidence type="ECO:0000256" key="2">
    <source>
        <dbReference type="ARBA" id="ARBA00011738"/>
    </source>
</evidence>
<dbReference type="Gene3D" id="3.40.50.800">
    <property type="entry name" value="Anticodon-binding domain"/>
    <property type="match status" value="1"/>
</dbReference>
<dbReference type="PANTHER" id="PTHR43707:SF1">
    <property type="entry name" value="HISTIDINE--TRNA LIGASE, MITOCHONDRIAL-RELATED"/>
    <property type="match status" value="1"/>
</dbReference>
<evidence type="ECO:0000256" key="7">
    <source>
        <dbReference type="ARBA" id="ARBA00047639"/>
    </source>
</evidence>
<dbReference type="GO" id="GO:0005524">
    <property type="term" value="F:ATP binding"/>
    <property type="evidence" value="ECO:0007669"/>
    <property type="project" value="UniProtKB-UniRule"/>
</dbReference>
<feature type="binding site" evidence="9">
    <location>
        <begin position="276"/>
        <end position="277"/>
    </location>
    <ligand>
        <name>L-histidine</name>
        <dbReference type="ChEBI" id="CHEBI:57595"/>
    </ligand>
</feature>
<keyword evidence="8" id="KW-0963">Cytoplasm</keyword>
<dbReference type="RefSeq" id="WP_145256514.1">
    <property type="nucleotide sequence ID" value="NZ_CP036279.1"/>
</dbReference>
<keyword evidence="12" id="KW-1185">Reference proteome</keyword>
<comment type="catalytic activity">
    <reaction evidence="7 8">
        <text>tRNA(His) + L-histidine + ATP = L-histidyl-tRNA(His) + AMP + diphosphate + H(+)</text>
        <dbReference type="Rhea" id="RHEA:17313"/>
        <dbReference type="Rhea" id="RHEA-COMP:9665"/>
        <dbReference type="Rhea" id="RHEA-COMP:9689"/>
        <dbReference type="ChEBI" id="CHEBI:15378"/>
        <dbReference type="ChEBI" id="CHEBI:30616"/>
        <dbReference type="ChEBI" id="CHEBI:33019"/>
        <dbReference type="ChEBI" id="CHEBI:57595"/>
        <dbReference type="ChEBI" id="CHEBI:78442"/>
        <dbReference type="ChEBI" id="CHEBI:78527"/>
        <dbReference type="ChEBI" id="CHEBI:456215"/>
        <dbReference type="EC" id="6.1.1.21"/>
    </reaction>
</comment>
<organism evidence="11 12">
    <name type="scientific">Kolteria novifilia</name>
    <dbReference type="NCBI Taxonomy" id="2527975"/>
    <lineage>
        <taxon>Bacteria</taxon>
        <taxon>Pseudomonadati</taxon>
        <taxon>Planctomycetota</taxon>
        <taxon>Planctomycetia</taxon>
        <taxon>Kolteriales</taxon>
        <taxon>Kolteriaceae</taxon>
        <taxon>Kolteria</taxon>
    </lineage>
</organism>
<accession>A0A518B0P0</accession>
<dbReference type="EC" id="6.1.1.21" evidence="8"/>
<feature type="binding site" evidence="9">
    <location>
        <position position="109"/>
    </location>
    <ligand>
        <name>L-histidine</name>
        <dbReference type="ChEBI" id="CHEBI:57595"/>
    </ligand>
</feature>
<gene>
    <name evidence="8 11" type="primary">hisS</name>
    <name evidence="11" type="ORF">Pan216_13730</name>
</gene>
<dbReference type="SUPFAM" id="SSF52954">
    <property type="entry name" value="Class II aaRS ABD-related"/>
    <property type="match status" value="1"/>
</dbReference>
<feature type="binding site" evidence="9">
    <location>
        <begin position="79"/>
        <end position="81"/>
    </location>
    <ligand>
        <name>L-histidine</name>
        <dbReference type="ChEBI" id="CHEBI:57595"/>
    </ligand>
</feature>
<dbReference type="AlphaFoldDB" id="A0A518B0P0"/>
<protein>
    <recommendedName>
        <fullName evidence="8">Histidine--tRNA ligase</fullName>
        <ecNumber evidence="8">6.1.1.21</ecNumber>
    </recommendedName>
    <alternativeName>
        <fullName evidence="8">Histidyl-tRNA synthetase</fullName>
        <shortName evidence="8">HisRS</shortName>
    </alternativeName>
</protein>
<feature type="binding site" evidence="9">
    <location>
        <position position="127"/>
    </location>
    <ligand>
        <name>L-histidine</name>
        <dbReference type="ChEBI" id="CHEBI:57595"/>
    </ligand>
</feature>
<dbReference type="GO" id="GO:0005737">
    <property type="term" value="C:cytoplasm"/>
    <property type="evidence" value="ECO:0007669"/>
    <property type="project" value="UniProtKB-SubCell"/>
</dbReference>
<keyword evidence="8" id="KW-0067">ATP-binding</keyword>
<name>A0A518B0P0_9BACT</name>
<evidence type="ECO:0000313" key="12">
    <source>
        <dbReference type="Proteomes" id="UP000317093"/>
    </source>
</evidence>
<keyword evidence="4 8" id="KW-0547">Nucleotide-binding</keyword>
<keyword evidence="6 8" id="KW-0030">Aminoacyl-tRNA synthetase</keyword>
<reference evidence="11 12" key="1">
    <citation type="submission" date="2019-02" db="EMBL/GenBank/DDBJ databases">
        <title>Deep-cultivation of Planctomycetes and their phenomic and genomic characterization uncovers novel biology.</title>
        <authorList>
            <person name="Wiegand S."/>
            <person name="Jogler M."/>
            <person name="Boedeker C."/>
            <person name="Pinto D."/>
            <person name="Vollmers J."/>
            <person name="Rivas-Marin E."/>
            <person name="Kohn T."/>
            <person name="Peeters S.H."/>
            <person name="Heuer A."/>
            <person name="Rast P."/>
            <person name="Oberbeckmann S."/>
            <person name="Bunk B."/>
            <person name="Jeske O."/>
            <person name="Meyerdierks A."/>
            <person name="Storesund J.E."/>
            <person name="Kallscheuer N."/>
            <person name="Luecker S."/>
            <person name="Lage O.M."/>
            <person name="Pohl T."/>
            <person name="Merkel B.J."/>
            <person name="Hornburger P."/>
            <person name="Mueller R.-W."/>
            <person name="Bruemmer F."/>
            <person name="Labrenz M."/>
            <person name="Spormann A.M."/>
            <person name="Op den Camp H."/>
            <person name="Overmann J."/>
            <person name="Amann R."/>
            <person name="Jetten M.S.M."/>
            <person name="Mascher T."/>
            <person name="Medema M.H."/>
            <person name="Devos D.P."/>
            <person name="Kaster A.-K."/>
            <person name="Ovreas L."/>
            <person name="Rohde M."/>
            <person name="Galperin M.Y."/>
            <person name="Jogler C."/>
        </authorList>
    </citation>
    <scope>NUCLEOTIDE SEQUENCE [LARGE SCALE GENOMIC DNA]</scope>
    <source>
        <strain evidence="11 12">Pan216</strain>
    </source>
</reference>
<comment type="subcellular location">
    <subcellularLocation>
        <location evidence="8">Cytoplasm</location>
    </subcellularLocation>
</comment>
<dbReference type="Pfam" id="PF03129">
    <property type="entry name" value="HGTP_anticodon"/>
    <property type="match status" value="1"/>
</dbReference>
<dbReference type="Pfam" id="PF13393">
    <property type="entry name" value="tRNA-synt_His"/>
    <property type="match status" value="1"/>
</dbReference>
<proteinExistence type="inferred from homology"/>
<dbReference type="GO" id="GO:0004821">
    <property type="term" value="F:histidine-tRNA ligase activity"/>
    <property type="evidence" value="ECO:0007669"/>
    <property type="project" value="UniProtKB-UniRule"/>
</dbReference>
<comment type="subunit">
    <text evidence="2 8">Homodimer.</text>
</comment>
<dbReference type="InterPro" id="IPR041715">
    <property type="entry name" value="HisRS-like_core"/>
</dbReference>
<dbReference type="InterPro" id="IPR036621">
    <property type="entry name" value="Anticodon-bd_dom_sf"/>
</dbReference>
<comment type="similarity">
    <text evidence="1 8">Belongs to the class-II aminoacyl-tRNA synthetase family.</text>
</comment>
<evidence type="ECO:0000259" key="10">
    <source>
        <dbReference type="PROSITE" id="PS50862"/>
    </source>
</evidence>
<feature type="domain" description="Aminoacyl-transfer RNA synthetases class-II family profile" evidence="10">
    <location>
        <begin position="12"/>
        <end position="347"/>
    </location>
</feature>
<dbReference type="PANTHER" id="PTHR43707">
    <property type="entry name" value="HISTIDYL-TRNA SYNTHETASE"/>
    <property type="match status" value="1"/>
</dbReference>
<dbReference type="OrthoDB" id="9800814at2"/>
<evidence type="ECO:0000256" key="6">
    <source>
        <dbReference type="ARBA" id="ARBA00023146"/>
    </source>
</evidence>
<evidence type="ECO:0000256" key="5">
    <source>
        <dbReference type="ARBA" id="ARBA00022917"/>
    </source>
</evidence>
<dbReference type="InterPro" id="IPR006195">
    <property type="entry name" value="aa-tRNA-synth_II"/>
</dbReference>
<dbReference type="InterPro" id="IPR015807">
    <property type="entry name" value="His-tRNA-ligase"/>
</dbReference>
<dbReference type="CDD" id="cd00773">
    <property type="entry name" value="HisRS-like_core"/>
    <property type="match status" value="1"/>
</dbReference>
<keyword evidence="3 8" id="KW-0436">Ligase</keyword>
<feature type="binding site" evidence="9">
    <location>
        <position position="123"/>
    </location>
    <ligand>
        <name>L-histidine</name>
        <dbReference type="ChEBI" id="CHEBI:57595"/>
    </ligand>
</feature>
<dbReference type="NCBIfam" id="TIGR00442">
    <property type="entry name" value="hisS"/>
    <property type="match status" value="1"/>
</dbReference>
<evidence type="ECO:0000256" key="9">
    <source>
        <dbReference type="PIRSR" id="PIRSR001549-1"/>
    </source>
</evidence>
<evidence type="ECO:0000256" key="8">
    <source>
        <dbReference type="HAMAP-Rule" id="MF_00127"/>
    </source>
</evidence>
<keyword evidence="5 8" id="KW-0648">Protein biosynthesis</keyword>
<feature type="binding site" evidence="9">
    <location>
        <position position="272"/>
    </location>
    <ligand>
        <name>L-histidine</name>
        <dbReference type="ChEBI" id="CHEBI:57595"/>
    </ligand>
</feature>
<dbReference type="HAMAP" id="MF_00127">
    <property type="entry name" value="His_tRNA_synth"/>
    <property type="match status" value="1"/>
</dbReference>
<dbReference type="KEGG" id="knv:Pan216_13730"/>
<evidence type="ECO:0000256" key="1">
    <source>
        <dbReference type="ARBA" id="ARBA00008226"/>
    </source>
</evidence>
<evidence type="ECO:0000256" key="3">
    <source>
        <dbReference type="ARBA" id="ARBA00022598"/>
    </source>
</evidence>
<dbReference type="PROSITE" id="PS50862">
    <property type="entry name" value="AA_TRNA_LIGASE_II"/>
    <property type="match status" value="1"/>
</dbReference>
<dbReference type="SUPFAM" id="SSF55681">
    <property type="entry name" value="Class II aaRS and biotin synthetases"/>
    <property type="match status" value="1"/>
</dbReference>
<sequence length="436" mass="48066">MKKIPPVKYMRDFYPELMRQRLEIESAWRAVSERAGFEPWDAPIVEHLDLFTRKSGEEIVTQLYTLTDRGDRELAIRPEMTPSLARLITQRQSALPRPIKWYCSARMCRYERGQRGRLREFWQWNIDLLGVADVTADAEVMSVALDGLEEFGLGPADVALRLNSRDLLAALLGALGIPEEHHAAVYAVTDKRGKVPDETLTKLYEELGLDKATLEKLLAVMSCSTLEELDRAARGAGLVGFEAEVEKLQRLIGYLEALGKGDYVVFDIGIVRGLAYYTGPVFEIFDRNAELRAICGGGRYDRLMETMGGQPMPAVGFGMGDVVLGELLTEKGLWGTAPANVVAQAVPLADERIADAMRLVASLRAGGMMADYVMKSGGLGKVLKRAGESGVRWVIFVGGDEWDSGQVRVKELATGEERLVGTDGKELLALIAKTAL</sequence>
<dbReference type="Proteomes" id="UP000317093">
    <property type="component" value="Chromosome"/>
</dbReference>
<dbReference type="EMBL" id="CP036279">
    <property type="protein sequence ID" value="QDU60531.1"/>
    <property type="molecule type" value="Genomic_DNA"/>
</dbReference>
<dbReference type="InterPro" id="IPR004516">
    <property type="entry name" value="HisRS/HisZ"/>
</dbReference>